<organism evidence="2 3">
    <name type="scientific">Fusarium solani</name>
    <name type="common">Filamentous fungus</name>
    <dbReference type="NCBI Taxonomy" id="169388"/>
    <lineage>
        <taxon>Eukaryota</taxon>
        <taxon>Fungi</taxon>
        <taxon>Dikarya</taxon>
        <taxon>Ascomycota</taxon>
        <taxon>Pezizomycotina</taxon>
        <taxon>Sordariomycetes</taxon>
        <taxon>Hypocreomycetidae</taxon>
        <taxon>Hypocreales</taxon>
        <taxon>Nectriaceae</taxon>
        <taxon>Fusarium</taxon>
        <taxon>Fusarium solani species complex</taxon>
    </lineage>
</organism>
<feature type="compositionally biased region" description="Basic and acidic residues" evidence="1">
    <location>
        <begin position="216"/>
        <end position="237"/>
    </location>
</feature>
<evidence type="ECO:0000313" key="3">
    <source>
        <dbReference type="Proteomes" id="UP000736672"/>
    </source>
</evidence>
<feature type="region of interest" description="Disordered" evidence="1">
    <location>
        <begin position="85"/>
        <end position="106"/>
    </location>
</feature>
<dbReference type="EMBL" id="JAGTJS010000006">
    <property type="protein sequence ID" value="KAH7266158.1"/>
    <property type="molecule type" value="Genomic_DNA"/>
</dbReference>
<keyword evidence="3" id="KW-1185">Reference proteome</keyword>
<dbReference type="Proteomes" id="UP000736672">
    <property type="component" value="Unassembled WGS sequence"/>
</dbReference>
<protein>
    <submittedName>
        <fullName evidence="2">Uncharacterized protein</fullName>
    </submittedName>
</protein>
<sequence>MRKAKAKRATTAKAQGAQGSSAIVVNSARMPYTGREQKEDEEDRQAARTLEIGGQIQSSPVQWLLVAQMVALGIRTARHWRRGTDTDERLKVTPRPRYGNGKEPREQRRGPLACWICGVEPTRALEPCWWTSSQKKSSADWQQIPSGFAEIGNRKVKGQDRLSTGRAAGGGRGKGWTRFDVGGTRRIREATSGPGREENKIGVKKRGRSRSKGRARKGEKMTLERSKERATQSEGSERSSAGGSTDDG</sequence>
<feature type="compositionally biased region" description="Basic residues" evidence="1">
    <location>
        <begin position="202"/>
        <end position="215"/>
    </location>
</feature>
<dbReference type="AlphaFoldDB" id="A0A9P9KL99"/>
<feature type="compositionally biased region" description="Basic residues" evidence="1">
    <location>
        <begin position="1"/>
        <end position="10"/>
    </location>
</feature>
<feature type="compositionally biased region" description="Low complexity" evidence="1">
    <location>
        <begin position="238"/>
        <end position="248"/>
    </location>
</feature>
<gene>
    <name evidence="2" type="ORF">B0J15DRAFT_239884</name>
</gene>
<feature type="region of interest" description="Disordered" evidence="1">
    <location>
        <begin position="153"/>
        <end position="248"/>
    </location>
</feature>
<evidence type="ECO:0000256" key="1">
    <source>
        <dbReference type="SAM" id="MobiDB-lite"/>
    </source>
</evidence>
<feature type="region of interest" description="Disordered" evidence="1">
    <location>
        <begin position="1"/>
        <end position="45"/>
    </location>
</feature>
<comment type="caution">
    <text evidence="2">The sequence shown here is derived from an EMBL/GenBank/DDBJ whole genome shotgun (WGS) entry which is preliminary data.</text>
</comment>
<reference evidence="2" key="1">
    <citation type="journal article" date="2021" name="Nat. Commun.">
        <title>Genetic determinants of endophytism in the Arabidopsis root mycobiome.</title>
        <authorList>
            <person name="Mesny F."/>
            <person name="Miyauchi S."/>
            <person name="Thiergart T."/>
            <person name="Pickel B."/>
            <person name="Atanasova L."/>
            <person name="Karlsson M."/>
            <person name="Huettel B."/>
            <person name="Barry K.W."/>
            <person name="Haridas S."/>
            <person name="Chen C."/>
            <person name="Bauer D."/>
            <person name="Andreopoulos W."/>
            <person name="Pangilinan J."/>
            <person name="LaButti K."/>
            <person name="Riley R."/>
            <person name="Lipzen A."/>
            <person name="Clum A."/>
            <person name="Drula E."/>
            <person name="Henrissat B."/>
            <person name="Kohler A."/>
            <person name="Grigoriev I.V."/>
            <person name="Martin F.M."/>
            <person name="Hacquard S."/>
        </authorList>
    </citation>
    <scope>NUCLEOTIDE SEQUENCE</scope>
    <source>
        <strain evidence="2">FSSC 5 MPI-SDFR-AT-0091</strain>
    </source>
</reference>
<accession>A0A9P9KL99</accession>
<proteinExistence type="predicted"/>
<name>A0A9P9KL99_FUSSL</name>
<evidence type="ECO:0000313" key="2">
    <source>
        <dbReference type="EMBL" id="KAH7266158.1"/>
    </source>
</evidence>